<dbReference type="EMBL" id="CP099422">
    <property type="protein sequence ID" value="USW53369.1"/>
    <property type="molecule type" value="Genomic_DNA"/>
</dbReference>
<proteinExistence type="inferred from homology"/>
<comment type="similarity">
    <text evidence="1">Belongs to the asaB hydroxylase/desaturase family.</text>
</comment>
<name>A0A9Q9EKK8_9PEZI</name>
<gene>
    <name evidence="2" type="ORF">Slin15195_G066880</name>
</gene>
<dbReference type="GO" id="GO:0016491">
    <property type="term" value="F:oxidoreductase activity"/>
    <property type="evidence" value="ECO:0007669"/>
    <property type="project" value="InterPro"/>
</dbReference>
<dbReference type="InterPro" id="IPR044053">
    <property type="entry name" value="AsaB-like"/>
</dbReference>
<protein>
    <submittedName>
        <fullName evidence="2">Hydroxylase/desaturase AsaB</fullName>
    </submittedName>
</protein>
<evidence type="ECO:0000313" key="3">
    <source>
        <dbReference type="Proteomes" id="UP001056384"/>
    </source>
</evidence>
<sequence>MSTQTQTQQKFDVTSDIPVPRGEAHSKLVFYAPPKDGAVPFNYIETPPEGLPQRNYGEDSHEITIQDIRGREQEFDMNERGFGVLQEVPSEMSNDDFNNDEKIEKTYYAEVEKLLLDRVPGANRIFIFDHTVRRSDPNAKRAPVNRAHIDQTTKSANMRVDYHMGDEAEQLKSGRVRLINVWRPLNGPVVATPLAYADSRSVPDNDIVPVEHRYPHRTGETAGVKYTPSGNWYYWSGMKNDERILLQCYDSKDGARTPHSAFVDPRTKPEWPGRESIEVRALVFG</sequence>
<dbReference type="OrthoDB" id="412788at2759"/>
<organism evidence="2 3">
    <name type="scientific">Septoria linicola</name>
    <dbReference type="NCBI Taxonomy" id="215465"/>
    <lineage>
        <taxon>Eukaryota</taxon>
        <taxon>Fungi</taxon>
        <taxon>Dikarya</taxon>
        <taxon>Ascomycota</taxon>
        <taxon>Pezizomycotina</taxon>
        <taxon>Dothideomycetes</taxon>
        <taxon>Dothideomycetidae</taxon>
        <taxon>Mycosphaerellales</taxon>
        <taxon>Mycosphaerellaceae</taxon>
        <taxon>Septoria</taxon>
    </lineage>
</organism>
<keyword evidence="3" id="KW-1185">Reference proteome</keyword>
<accession>A0A9Q9EKK8</accession>
<dbReference type="PANTHER" id="PTHR34598:SF1">
    <property type="entry name" value="PUTATIVE (AFU_ORTHOLOGUE AFUA_3G13140)-RELATED"/>
    <property type="match status" value="1"/>
</dbReference>
<evidence type="ECO:0000313" key="2">
    <source>
        <dbReference type="EMBL" id="USW53369.1"/>
    </source>
</evidence>
<dbReference type="NCBIfam" id="NF041278">
    <property type="entry name" value="CmcJ_NvfI_EfuI"/>
    <property type="match status" value="1"/>
</dbReference>
<evidence type="ECO:0000256" key="1">
    <source>
        <dbReference type="ARBA" id="ARBA00023604"/>
    </source>
</evidence>
<dbReference type="AlphaFoldDB" id="A0A9Q9EKK8"/>
<reference evidence="2" key="1">
    <citation type="submission" date="2022-06" db="EMBL/GenBank/DDBJ databases">
        <title>Complete genome sequences of two strains of the flax pathogen Septoria linicola.</title>
        <authorList>
            <person name="Lapalu N."/>
            <person name="Simon A."/>
            <person name="Demenou B."/>
            <person name="Paumier D."/>
            <person name="Guillot M.-P."/>
            <person name="Gout L."/>
            <person name="Valade R."/>
        </authorList>
    </citation>
    <scope>NUCLEOTIDE SEQUENCE</scope>
    <source>
        <strain evidence="2">SE15195</strain>
    </source>
</reference>
<dbReference type="Proteomes" id="UP001056384">
    <property type="component" value="Chromosome 5"/>
</dbReference>
<dbReference type="PANTHER" id="PTHR34598">
    <property type="entry name" value="BLL6449 PROTEIN"/>
    <property type="match status" value="1"/>
</dbReference>